<dbReference type="NCBIfam" id="TIGR00357">
    <property type="entry name" value="peptide-methionine (R)-S-oxide reductase MsrB"/>
    <property type="match status" value="1"/>
</dbReference>
<comment type="caution">
    <text evidence="8">The sequence shown here is derived from an EMBL/GenBank/DDBJ whole genome shotgun (WGS) entry which is preliminary data.</text>
</comment>
<evidence type="ECO:0000256" key="5">
    <source>
        <dbReference type="ARBA" id="ARBA00023268"/>
    </source>
</evidence>
<evidence type="ECO:0000256" key="3">
    <source>
        <dbReference type="ARBA" id="ARBA00012502"/>
    </source>
</evidence>
<dbReference type="GO" id="GO:0033743">
    <property type="term" value="F:peptide-methionine (R)-S-oxide reductase activity"/>
    <property type="evidence" value="ECO:0007669"/>
    <property type="project" value="InterPro"/>
</dbReference>
<evidence type="ECO:0000313" key="8">
    <source>
        <dbReference type="EMBL" id="MPL98913.1"/>
    </source>
</evidence>
<comment type="similarity">
    <text evidence="2">In the N-terminal section; belongs to the MsrA Met sulfoxide reductase family.</text>
</comment>
<sequence length="330" mass="38002">MIMKENTEMKEIYFAGGCFWGTEHFLKLIRGVEETQVGYANGNIANPTYKEVCYGDTGFAETVKVTYNPKAVTLELLIDLFLQTIDPTSLNKQGGDIGTQYRTGIYYVDEKDLPVIEKKIEDISKEYDKPIVVEVLPLKNFYDAELYHQDYLDNNRGGYCHIGKDLFDLAKKANQFKETPNYNPFQKPSDEVLRKKLSKIQYEVTQENATEPPYKNEYWDEDREGIYVDITTGEPLFSSKDKFDSDCGWPSFAKPIDYNKIEEEVDDSFGMIRTEVRSKKGDSHLGHLFNDGPKELGGMRYCINSASLRFIPKESMEKEGYANYLHLLDK</sequence>
<dbReference type="HAMAP" id="MF_01400">
    <property type="entry name" value="MsrB"/>
    <property type="match status" value="1"/>
</dbReference>
<dbReference type="SUPFAM" id="SSF55068">
    <property type="entry name" value="Peptide methionine sulfoxide reductase"/>
    <property type="match status" value="1"/>
</dbReference>
<dbReference type="InterPro" id="IPR036509">
    <property type="entry name" value="Met_Sox_Rdtase_MsrA_sf"/>
</dbReference>
<dbReference type="GO" id="GO:0008113">
    <property type="term" value="F:peptide-methionine (S)-S-oxide reductase activity"/>
    <property type="evidence" value="ECO:0007669"/>
    <property type="project" value="UniProtKB-EC"/>
</dbReference>
<gene>
    <name evidence="8" type="primary">msrAB_5</name>
    <name evidence="8" type="ORF">SDC9_45125</name>
</gene>
<dbReference type="HAMAP" id="MF_01401">
    <property type="entry name" value="MsrA"/>
    <property type="match status" value="1"/>
</dbReference>
<comment type="similarity">
    <text evidence="1">In the C-terminal section; belongs to the MsrB Met sulfoxide reductase family.</text>
</comment>
<evidence type="ECO:0000256" key="6">
    <source>
        <dbReference type="ARBA" id="ARBA00024679"/>
    </source>
</evidence>
<dbReference type="PANTHER" id="PTHR10173">
    <property type="entry name" value="METHIONINE SULFOXIDE REDUCTASE"/>
    <property type="match status" value="1"/>
</dbReference>
<evidence type="ECO:0000259" key="7">
    <source>
        <dbReference type="PROSITE" id="PS51790"/>
    </source>
</evidence>
<protein>
    <recommendedName>
        <fullName evidence="3">peptide-methionine (S)-S-oxide reductase</fullName>
        <ecNumber evidence="3">1.8.4.11</ecNumber>
    </recommendedName>
</protein>
<dbReference type="GO" id="GO:0005737">
    <property type="term" value="C:cytoplasm"/>
    <property type="evidence" value="ECO:0007669"/>
    <property type="project" value="TreeGrafter"/>
</dbReference>
<dbReference type="GO" id="GO:0030091">
    <property type="term" value="P:protein repair"/>
    <property type="evidence" value="ECO:0007669"/>
    <property type="project" value="InterPro"/>
</dbReference>
<dbReference type="InterPro" id="IPR002569">
    <property type="entry name" value="Met_Sox_Rdtase_MsrA_dom"/>
</dbReference>
<dbReference type="PANTHER" id="PTHR10173:SF59">
    <property type="entry name" value="PEPTIDE METHIONINE SULFOXIDE REDUCTASE MSRA_MSRB"/>
    <property type="match status" value="1"/>
</dbReference>
<keyword evidence="4" id="KW-0560">Oxidoreductase</keyword>
<dbReference type="Pfam" id="PF01641">
    <property type="entry name" value="SelR"/>
    <property type="match status" value="1"/>
</dbReference>
<dbReference type="Pfam" id="PF01625">
    <property type="entry name" value="PMSR"/>
    <property type="match status" value="1"/>
</dbReference>
<name>A0A644W903_9ZZZZ</name>
<dbReference type="AlphaFoldDB" id="A0A644W903"/>
<dbReference type="FunFam" id="2.170.150.20:FF:000003">
    <property type="entry name" value="Peptide methionine sulfoxide reductase MsrB"/>
    <property type="match status" value="1"/>
</dbReference>
<organism evidence="8">
    <name type="scientific">bioreactor metagenome</name>
    <dbReference type="NCBI Taxonomy" id="1076179"/>
    <lineage>
        <taxon>unclassified sequences</taxon>
        <taxon>metagenomes</taxon>
        <taxon>ecological metagenomes</taxon>
    </lineage>
</organism>
<dbReference type="InterPro" id="IPR002579">
    <property type="entry name" value="Met_Sox_Rdtase_MsrB_dom"/>
</dbReference>
<dbReference type="InterPro" id="IPR028427">
    <property type="entry name" value="Met_Sox_Rdtase_MsrB"/>
</dbReference>
<dbReference type="Gene3D" id="2.170.150.20">
    <property type="entry name" value="Peptide methionine sulfoxide reductase"/>
    <property type="match status" value="1"/>
</dbReference>
<evidence type="ECO:0000256" key="1">
    <source>
        <dbReference type="ARBA" id="ARBA00008076"/>
    </source>
</evidence>
<dbReference type="SUPFAM" id="SSF51316">
    <property type="entry name" value="Mss4-like"/>
    <property type="match status" value="1"/>
</dbReference>
<dbReference type="PROSITE" id="PS51790">
    <property type="entry name" value="MSRB"/>
    <property type="match status" value="1"/>
</dbReference>
<accession>A0A644W903</accession>
<reference evidence="8" key="1">
    <citation type="submission" date="2019-08" db="EMBL/GenBank/DDBJ databases">
        <authorList>
            <person name="Kucharzyk K."/>
            <person name="Murdoch R.W."/>
            <person name="Higgins S."/>
            <person name="Loffler F."/>
        </authorList>
    </citation>
    <scope>NUCLEOTIDE SEQUENCE</scope>
</reference>
<evidence type="ECO:0000256" key="4">
    <source>
        <dbReference type="ARBA" id="ARBA00023002"/>
    </source>
</evidence>
<keyword evidence="5" id="KW-0511">Multifunctional enzyme</keyword>
<comment type="function">
    <text evidence="6">Has an important function as a repair enzyme for proteins that have been inactivated by oxidation. Catalyzes the reversible oxidation-reduction of methionine sulfoxide in proteins to methionine.</text>
</comment>
<dbReference type="EC" id="1.8.4.11" evidence="3"/>
<dbReference type="GO" id="GO:0006979">
    <property type="term" value="P:response to oxidative stress"/>
    <property type="evidence" value="ECO:0007669"/>
    <property type="project" value="InterPro"/>
</dbReference>
<proteinExistence type="inferred from homology"/>
<dbReference type="EMBL" id="VSSQ01000635">
    <property type="protein sequence ID" value="MPL98913.1"/>
    <property type="molecule type" value="Genomic_DNA"/>
</dbReference>
<dbReference type="Gene3D" id="3.30.1060.10">
    <property type="entry name" value="Peptide methionine sulphoxide reductase MsrA"/>
    <property type="match status" value="1"/>
</dbReference>
<dbReference type="NCBIfam" id="TIGR00401">
    <property type="entry name" value="msrA"/>
    <property type="match status" value="1"/>
</dbReference>
<dbReference type="InterPro" id="IPR011057">
    <property type="entry name" value="Mss4-like_sf"/>
</dbReference>
<feature type="domain" description="MsrB" evidence="7">
    <location>
        <begin position="190"/>
        <end position="313"/>
    </location>
</feature>
<evidence type="ECO:0000256" key="2">
    <source>
        <dbReference type="ARBA" id="ARBA00011017"/>
    </source>
</evidence>